<dbReference type="EMBL" id="CAJNDS010002320">
    <property type="protein sequence ID" value="CAE7430097.1"/>
    <property type="molecule type" value="Genomic_DNA"/>
</dbReference>
<evidence type="ECO:0000256" key="2">
    <source>
        <dbReference type="SAM" id="MobiDB-lite"/>
    </source>
</evidence>
<dbReference type="PANTHER" id="PTHR43215">
    <property type="entry name" value="RADIAL SPOKE HEAD 1 HOMOLOG"/>
    <property type="match status" value="1"/>
</dbReference>
<dbReference type="SUPFAM" id="SSF82185">
    <property type="entry name" value="Histone H3 K4-specific methyltransferase SET7/9 N-terminal domain"/>
    <property type="match status" value="2"/>
</dbReference>
<accession>A0A812R9Z2</accession>
<organism evidence="4 5">
    <name type="scientific">Symbiodinium natans</name>
    <dbReference type="NCBI Taxonomy" id="878477"/>
    <lineage>
        <taxon>Eukaryota</taxon>
        <taxon>Sar</taxon>
        <taxon>Alveolata</taxon>
        <taxon>Dinophyceae</taxon>
        <taxon>Suessiales</taxon>
        <taxon>Symbiodiniaceae</taxon>
        <taxon>Symbiodinium</taxon>
    </lineage>
</organism>
<dbReference type="InterPro" id="IPR003409">
    <property type="entry name" value="MORN"/>
</dbReference>
<sequence>MAKLCSSGVLAFLLLPASLAYRQRQVEGPTVQATSSLLHRTSSSGLKVRDVAVFTENQDAEKRDAGAVFYNASAHDECAAQRDALRAKIASACEKLDGIICVQDAHDTLQFQSVKWWQWSLVTDLFDRGKQPVFWAGFHNNDTSGVGKKTHLEEFIRSVNGFQLEETQWGQMIKSKGVSRLDACPSKRIKMNYWRVASTALAEAMSQRHTSKVLVAVNKDFSGRWSLYRSILWQAELLSMAESLRKNPEWNPVFTVYDVKGTCSSALGPAVKYHLENLAGRRVRVMCFDCSRGLPSATSGQACSRQQEVLESEAPRRSCVEGDCQNGWGWAEWPTGDVYKGDFRDGQPNGRGSSQAPDGSAYEGDWKDGEKHGKGTLRFAQGAVYSGSYKNNLEDGFGTYRFSNGGTYKGHFKLGTMNGNGLMVFANGAKYDGHWKDGKKDGVGTFTWPSGNIYVGAWKDDEMAGSL</sequence>
<dbReference type="SMART" id="SM00698">
    <property type="entry name" value="MORN"/>
    <property type="match status" value="5"/>
</dbReference>
<keyword evidence="3" id="KW-0732">Signal</keyword>
<proteinExistence type="predicted"/>
<dbReference type="PANTHER" id="PTHR43215:SF14">
    <property type="entry name" value="RADIAL SPOKE HEAD 1 HOMOLOG"/>
    <property type="match status" value="1"/>
</dbReference>
<dbReference type="OrthoDB" id="270720at2759"/>
<evidence type="ECO:0000256" key="3">
    <source>
        <dbReference type="SAM" id="SignalP"/>
    </source>
</evidence>
<feature type="chain" id="PRO_5032834317" evidence="3">
    <location>
        <begin position="21"/>
        <end position="467"/>
    </location>
</feature>
<feature type="signal peptide" evidence="3">
    <location>
        <begin position="1"/>
        <end position="20"/>
    </location>
</feature>
<feature type="region of interest" description="Disordered" evidence="2">
    <location>
        <begin position="341"/>
        <end position="369"/>
    </location>
</feature>
<evidence type="ECO:0000313" key="5">
    <source>
        <dbReference type="Proteomes" id="UP000604046"/>
    </source>
</evidence>
<name>A0A812R9Z2_9DINO</name>
<evidence type="ECO:0000313" key="4">
    <source>
        <dbReference type="EMBL" id="CAE7430097.1"/>
    </source>
</evidence>
<dbReference type="Proteomes" id="UP000604046">
    <property type="component" value="Unassembled WGS sequence"/>
</dbReference>
<dbReference type="Gene3D" id="2.20.110.10">
    <property type="entry name" value="Histone H3 K4-specific methyltransferase SET7/9 N-terminal domain"/>
    <property type="match status" value="3"/>
</dbReference>
<dbReference type="Pfam" id="PF02493">
    <property type="entry name" value="MORN"/>
    <property type="match status" value="5"/>
</dbReference>
<evidence type="ECO:0000256" key="1">
    <source>
        <dbReference type="ARBA" id="ARBA00022737"/>
    </source>
</evidence>
<keyword evidence="1" id="KW-0677">Repeat</keyword>
<comment type="caution">
    <text evidence="4">The sequence shown here is derived from an EMBL/GenBank/DDBJ whole genome shotgun (WGS) entry which is preliminary data.</text>
</comment>
<dbReference type="GO" id="GO:0005829">
    <property type="term" value="C:cytosol"/>
    <property type="evidence" value="ECO:0007669"/>
    <property type="project" value="TreeGrafter"/>
</dbReference>
<protein>
    <submittedName>
        <fullName evidence="4">PIP5K6 protein</fullName>
    </submittedName>
</protein>
<gene>
    <name evidence="4" type="primary">PIP5K6</name>
    <name evidence="4" type="ORF">SNAT2548_LOCUS23378</name>
</gene>
<reference evidence="4" key="1">
    <citation type="submission" date="2021-02" db="EMBL/GenBank/DDBJ databases">
        <authorList>
            <person name="Dougan E. K."/>
            <person name="Rhodes N."/>
            <person name="Thang M."/>
            <person name="Chan C."/>
        </authorList>
    </citation>
    <scope>NUCLEOTIDE SEQUENCE</scope>
</reference>
<keyword evidence="5" id="KW-1185">Reference proteome</keyword>
<dbReference type="AlphaFoldDB" id="A0A812R9Z2"/>